<dbReference type="RefSeq" id="WP_301638567.1">
    <property type="nucleotide sequence ID" value="NZ_JADYTN010000030.1"/>
</dbReference>
<evidence type="ECO:0000313" key="3">
    <source>
        <dbReference type="Proteomes" id="UP001200470"/>
    </source>
</evidence>
<organism evidence="2 3">
    <name type="scientific">Xylanibacter brevis</name>
    <dbReference type="NCBI Taxonomy" id="83231"/>
    <lineage>
        <taxon>Bacteria</taxon>
        <taxon>Pseudomonadati</taxon>
        <taxon>Bacteroidota</taxon>
        <taxon>Bacteroidia</taxon>
        <taxon>Bacteroidales</taxon>
        <taxon>Prevotellaceae</taxon>
        <taxon>Xylanibacter</taxon>
    </lineage>
</organism>
<reference evidence="2 3" key="1">
    <citation type="submission" date="2020-12" db="EMBL/GenBank/DDBJ databases">
        <title>Whole genome sequences of gut porcine anaerobes.</title>
        <authorList>
            <person name="Kubasova T."/>
            <person name="Jahodarova E."/>
            <person name="Rychlik I."/>
        </authorList>
    </citation>
    <scope>NUCLEOTIDE SEQUENCE [LARGE SCALE GENOMIC DNA]</scope>
    <source>
        <strain evidence="2 3">An925</strain>
    </source>
</reference>
<dbReference type="InterPro" id="IPR054335">
    <property type="entry name" value="DuOB_dom"/>
</dbReference>
<evidence type="ECO:0000259" key="1">
    <source>
        <dbReference type="Pfam" id="PF22557"/>
    </source>
</evidence>
<protein>
    <recommendedName>
        <fullName evidence="1">Dual OB-containing domain-containing protein</fullName>
    </recommendedName>
</protein>
<dbReference type="Proteomes" id="UP001200470">
    <property type="component" value="Unassembled WGS sequence"/>
</dbReference>
<evidence type="ECO:0000313" key="2">
    <source>
        <dbReference type="EMBL" id="MCF2564638.1"/>
    </source>
</evidence>
<gene>
    <name evidence="2" type="ORF">I6E12_11045</name>
</gene>
<accession>A0ABS9CHS5</accession>
<name>A0ABS9CHS5_9BACT</name>
<dbReference type="EMBL" id="JADYTN010000030">
    <property type="protein sequence ID" value="MCF2564638.1"/>
    <property type="molecule type" value="Genomic_DNA"/>
</dbReference>
<sequence>MTRSDFHTPRQRCSLSTTFLPSLHGNVAVLMLCTDKVLIFATRNNKLKAKSMEKQIICMGNSYKNGGRCLAGIEIQDTASGISIVRNQYGLPNWIRPVMSNGDIGLPEYLVGSFSMLDILAVDVTDAVPTGAHCENVHFNSIRKVGRIGQNSQNLNPLCDTWHSLIFGNRGKAVPNKVFENGSYSLMFIMPESPVITMKYDVYGHEKYRIQFTYNGTQYDFPLTDTRYINALRYRTKNCGQRNTGDLYLTLSLGVNHYDWHYKLVAGVIDLAA</sequence>
<proteinExistence type="predicted"/>
<feature type="domain" description="Dual OB-containing" evidence="1">
    <location>
        <begin position="54"/>
        <end position="268"/>
    </location>
</feature>
<keyword evidence="3" id="KW-1185">Reference proteome</keyword>
<comment type="caution">
    <text evidence="2">The sequence shown here is derived from an EMBL/GenBank/DDBJ whole genome shotgun (WGS) entry which is preliminary data.</text>
</comment>
<dbReference type="Pfam" id="PF22557">
    <property type="entry name" value="DuOB"/>
    <property type="match status" value="1"/>
</dbReference>